<organism evidence="3 4">
    <name type="scientific">Pelagomonas calceolata</name>
    <dbReference type="NCBI Taxonomy" id="35677"/>
    <lineage>
        <taxon>Eukaryota</taxon>
        <taxon>Sar</taxon>
        <taxon>Stramenopiles</taxon>
        <taxon>Ochrophyta</taxon>
        <taxon>Pelagophyceae</taxon>
        <taxon>Pelagomonadales</taxon>
        <taxon>Pelagomonadaceae</taxon>
        <taxon>Pelagomonas</taxon>
    </lineage>
</organism>
<dbReference type="Proteomes" id="UP000789595">
    <property type="component" value="Unassembled WGS sequence"/>
</dbReference>
<feature type="region of interest" description="Disordered" evidence="2">
    <location>
        <begin position="1"/>
        <end position="25"/>
    </location>
</feature>
<comment type="caution">
    <text evidence="3">The sequence shown here is derived from an EMBL/GenBank/DDBJ whole genome shotgun (WGS) entry which is preliminary data.</text>
</comment>
<evidence type="ECO:0000313" key="3">
    <source>
        <dbReference type="EMBL" id="CAH0377302.1"/>
    </source>
</evidence>
<feature type="coiled-coil region" evidence="1">
    <location>
        <begin position="200"/>
        <end position="248"/>
    </location>
</feature>
<dbReference type="AlphaFoldDB" id="A0A8J2X652"/>
<evidence type="ECO:0000256" key="1">
    <source>
        <dbReference type="SAM" id="Coils"/>
    </source>
</evidence>
<sequence>MAEEEAAPDAADAATVEETPPPPPEKMMKAMLSKHGTFAYHSRVNPRPVDWWGKPEDPSYSLLRDCFRGRANLVTRYKTETFVPNIGSPPVTKEVPYTALVAQCLSHKQIVDAPRLYAAACDEDTGIKCIHACCFNGYSDTLKVLLEAGGNDARDTTSDGIDCWFIARGRGNDQCLIVLDGAEAARVAKEAALAKAPDELARERRKRREAEMRRRKMAAQQKAEEARREMLQAEAEKLRKRREEEKAWKRLGVIPTRRVTWKGLVVDVDGTRGIGYYPKILRDLPKAPPK</sequence>
<reference evidence="3" key="1">
    <citation type="submission" date="2021-11" db="EMBL/GenBank/DDBJ databases">
        <authorList>
            <consortium name="Genoscope - CEA"/>
            <person name="William W."/>
        </authorList>
    </citation>
    <scope>NUCLEOTIDE SEQUENCE</scope>
</reference>
<dbReference type="OrthoDB" id="10630787at2759"/>
<accession>A0A8J2X652</accession>
<proteinExistence type="predicted"/>
<name>A0A8J2X652_9STRA</name>
<keyword evidence="1" id="KW-0175">Coiled coil</keyword>
<evidence type="ECO:0000256" key="2">
    <source>
        <dbReference type="SAM" id="MobiDB-lite"/>
    </source>
</evidence>
<gene>
    <name evidence="3" type="ORF">PECAL_5P18620</name>
</gene>
<protein>
    <submittedName>
        <fullName evidence="3">Uncharacterized protein</fullName>
    </submittedName>
</protein>
<feature type="compositionally biased region" description="Low complexity" evidence="2">
    <location>
        <begin position="8"/>
        <end position="18"/>
    </location>
</feature>
<keyword evidence="4" id="KW-1185">Reference proteome</keyword>
<dbReference type="EMBL" id="CAKKNE010000005">
    <property type="protein sequence ID" value="CAH0377302.1"/>
    <property type="molecule type" value="Genomic_DNA"/>
</dbReference>
<evidence type="ECO:0000313" key="4">
    <source>
        <dbReference type="Proteomes" id="UP000789595"/>
    </source>
</evidence>